<dbReference type="InterPro" id="IPR046778">
    <property type="entry name" value="UPF0758_N"/>
</dbReference>
<dbReference type="PANTHER" id="PTHR30471">
    <property type="entry name" value="DNA REPAIR PROTEIN RADC"/>
    <property type="match status" value="1"/>
</dbReference>
<dbReference type="EMBL" id="AP009389">
    <property type="protein sequence ID" value="BAF58997.1"/>
    <property type="molecule type" value="Genomic_DNA"/>
</dbReference>
<evidence type="ECO:0000256" key="1">
    <source>
        <dbReference type="ARBA" id="ARBA00010243"/>
    </source>
</evidence>
<organism evidence="8 9">
    <name type="scientific">Pelotomaculum thermopropionicum (strain DSM 13744 / JCM 10971 / SI)</name>
    <dbReference type="NCBI Taxonomy" id="370438"/>
    <lineage>
        <taxon>Bacteria</taxon>
        <taxon>Bacillati</taxon>
        <taxon>Bacillota</taxon>
        <taxon>Clostridia</taxon>
        <taxon>Eubacteriales</taxon>
        <taxon>Desulfotomaculaceae</taxon>
        <taxon>Pelotomaculum</taxon>
    </lineage>
</organism>
<accession>A5D427</accession>
<evidence type="ECO:0000259" key="7">
    <source>
        <dbReference type="PROSITE" id="PS50249"/>
    </source>
</evidence>
<keyword evidence="5" id="KW-0862">Zinc</keyword>
<dbReference type="Gene3D" id="3.40.140.10">
    <property type="entry name" value="Cytidine Deaminase, domain 2"/>
    <property type="match status" value="1"/>
</dbReference>
<evidence type="ECO:0000256" key="3">
    <source>
        <dbReference type="ARBA" id="ARBA00022723"/>
    </source>
</evidence>
<reference evidence="9" key="1">
    <citation type="journal article" date="2008" name="Genome Res.">
        <title>The genome of Pelotomaculum thermopropionicum reveals niche-associated evolution in anaerobic microbiota.</title>
        <authorList>
            <person name="Kosaka T."/>
            <person name="Kato S."/>
            <person name="Shimoyama T."/>
            <person name="Ishii S."/>
            <person name="Abe T."/>
            <person name="Watanabe K."/>
        </authorList>
    </citation>
    <scope>NUCLEOTIDE SEQUENCE [LARGE SCALE GENOMIC DNA]</scope>
    <source>
        <strain evidence="9">DSM 13744 / JCM 10971 / SI</strain>
    </source>
</reference>
<dbReference type="GO" id="GO:0008237">
    <property type="term" value="F:metallopeptidase activity"/>
    <property type="evidence" value="ECO:0007669"/>
    <property type="project" value="UniProtKB-KW"/>
</dbReference>
<evidence type="ECO:0000256" key="4">
    <source>
        <dbReference type="ARBA" id="ARBA00022801"/>
    </source>
</evidence>
<dbReference type="STRING" id="370438.PTH_0816"/>
<feature type="domain" description="MPN" evidence="7">
    <location>
        <begin position="109"/>
        <end position="196"/>
    </location>
</feature>
<dbReference type="InterPro" id="IPR037518">
    <property type="entry name" value="MPN"/>
</dbReference>
<dbReference type="InterPro" id="IPR001405">
    <property type="entry name" value="UPF0758"/>
</dbReference>
<dbReference type="NCBIfam" id="TIGR00608">
    <property type="entry name" value="radc"/>
    <property type="match status" value="1"/>
</dbReference>
<keyword evidence="6" id="KW-0482">Metalloprotease</keyword>
<dbReference type="PANTHER" id="PTHR30471:SF3">
    <property type="entry name" value="UPF0758 PROTEIN YEES-RELATED"/>
    <property type="match status" value="1"/>
</dbReference>
<dbReference type="InterPro" id="IPR020891">
    <property type="entry name" value="UPF0758_CS"/>
</dbReference>
<protein>
    <submittedName>
        <fullName evidence="8">DNA repair proteins</fullName>
    </submittedName>
</protein>
<dbReference type="InterPro" id="IPR025657">
    <property type="entry name" value="RadC_JAB"/>
</dbReference>
<comment type="similarity">
    <text evidence="1">Belongs to the UPF0758 family.</text>
</comment>
<dbReference type="CDD" id="cd08071">
    <property type="entry name" value="MPN_DUF2466"/>
    <property type="match status" value="1"/>
</dbReference>
<dbReference type="NCBIfam" id="NF000642">
    <property type="entry name" value="PRK00024.1"/>
    <property type="match status" value="1"/>
</dbReference>
<dbReference type="PROSITE" id="PS01302">
    <property type="entry name" value="UPF0758"/>
    <property type="match status" value="1"/>
</dbReference>
<name>A5D427_PELTS</name>
<evidence type="ECO:0000313" key="8">
    <source>
        <dbReference type="EMBL" id="BAF58997.1"/>
    </source>
</evidence>
<keyword evidence="3" id="KW-0479">Metal-binding</keyword>
<keyword evidence="9" id="KW-1185">Reference proteome</keyword>
<dbReference type="Pfam" id="PF20582">
    <property type="entry name" value="UPF0758_N"/>
    <property type="match status" value="1"/>
</dbReference>
<dbReference type="AlphaFoldDB" id="A5D427"/>
<evidence type="ECO:0000256" key="2">
    <source>
        <dbReference type="ARBA" id="ARBA00022670"/>
    </source>
</evidence>
<evidence type="ECO:0000313" key="9">
    <source>
        <dbReference type="Proteomes" id="UP000006556"/>
    </source>
</evidence>
<dbReference type="Pfam" id="PF04002">
    <property type="entry name" value="RadC"/>
    <property type="match status" value="1"/>
</dbReference>
<dbReference type="GO" id="GO:0046872">
    <property type="term" value="F:metal ion binding"/>
    <property type="evidence" value="ECO:0007669"/>
    <property type="project" value="UniProtKB-KW"/>
</dbReference>
<dbReference type="KEGG" id="pth:PTH_0816"/>
<dbReference type="Gene3D" id="1.10.150.20">
    <property type="entry name" value="5' to 3' exonuclease, C-terminal subdomain"/>
    <property type="match status" value="1"/>
</dbReference>
<proteinExistence type="inferred from homology"/>
<evidence type="ECO:0000256" key="6">
    <source>
        <dbReference type="ARBA" id="ARBA00023049"/>
    </source>
</evidence>
<sequence length="196" mass="21359">MVSVNYRPTMKELPEDLRPRERLLKAGAGVLSEIELLAILLGTGSREATALELASQIMARFGSLRLLVDATVEELSEVKGVGLAKASQVKAALELARRLSQLTGPRRPAIRSPDDAAGLVMEEMRHLDREHFRALLLNTKNQVIGVDKVSVGTLNSSTVHPRELFRNAIKRSAAAIILVHNHPSGDPTPLKEAPLQ</sequence>
<dbReference type="HOGENOM" id="CLU_073529_0_2_9"/>
<dbReference type="Proteomes" id="UP000006556">
    <property type="component" value="Chromosome"/>
</dbReference>
<keyword evidence="2" id="KW-0645">Protease</keyword>
<dbReference type="PROSITE" id="PS50249">
    <property type="entry name" value="MPN"/>
    <property type="match status" value="1"/>
</dbReference>
<gene>
    <name evidence="8" type="primary">RadC</name>
    <name evidence="8" type="ordered locus">PTH_0816</name>
</gene>
<dbReference type="GO" id="GO:0006508">
    <property type="term" value="P:proteolysis"/>
    <property type="evidence" value="ECO:0007669"/>
    <property type="project" value="UniProtKB-KW"/>
</dbReference>
<dbReference type="InterPro" id="IPR010994">
    <property type="entry name" value="RuvA_2-like"/>
</dbReference>
<keyword evidence="4" id="KW-0378">Hydrolase</keyword>
<dbReference type="eggNOG" id="COG2003">
    <property type="taxonomic scope" value="Bacteria"/>
</dbReference>
<dbReference type="SUPFAM" id="SSF47781">
    <property type="entry name" value="RuvA domain 2-like"/>
    <property type="match status" value="1"/>
</dbReference>
<evidence type="ECO:0000256" key="5">
    <source>
        <dbReference type="ARBA" id="ARBA00022833"/>
    </source>
</evidence>